<dbReference type="PANTHER" id="PTHR31793">
    <property type="entry name" value="4-HYDROXYBENZOYL-COA THIOESTERASE FAMILY MEMBER"/>
    <property type="match status" value="1"/>
</dbReference>
<accession>A0ABU8TKM5</accession>
<organism evidence="1 2">
    <name type="scientific">Roseibium algae</name>
    <dbReference type="NCBI Taxonomy" id="3123038"/>
    <lineage>
        <taxon>Bacteria</taxon>
        <taxon>Pseudomonadati</taxon>
        <taxon>Pseudomonadota</taxon>
        <taxon>Alphaproteobacteria</taxon>
        <taxon>Hyphomicrobiales</taxon>
        <taxon>Stappiaceae</taxon>
        <taxon>Roseibium</taxon>
    </lineage>
</organism>
<dbReference type="Pfam" id="PF13279">
    <property type="entry name" value="4HBT_2"/>
    <property type="match status" value="1"/>
</dbReference>
<dbReference type="PANTHER" id="PTHR31793:SF2">
    <property type="entry name" value="BLR1345 PROTEIN"/>
    <property type="match status" value="1"/>
</dbReference>
<keyword evidence="2" id="KW-1185">Reference proteome</keyword>
<name>A0ABU8TKM5_9HYPH</name>
<dbReference type="InterPro" id="IPR029069">
    <property type="entry name" value="HotDog_dom_sf"/>
</dbReference>
<evidence type="ECO:0000313" key="2">
    <source>
        <dbReference type="Proteomes" id="UP001385499"/>
    </source>
</evidence>
<dbReference type="InterPro" id="IPR050563">
    <property type="entry name" value="4-hydroxybenzoyl-CoA_TE"/>
</dbReference>
<dbReference type="SUPFAM" id="SSF54637">
    <property type="entry name" value="Thioesterase/thiol ester dehydrase-isomerase"/>
    <property type="match status" value="1"/>
</dbReference>
<dbReference type="EMBL" id="JBAKIA010000006">
    <property type="protein sequence ID" value="MEJ8474711.1"/>
    <property type="molecule type" value="Genomic_DNA"/>
</dbReference>
<dbReference type="CDD" id="cd00586">
    <property type="entry name" value="4HBT"/>
    <property type="match status" value="1"/>
</dbReference>
<evidence type="ECO:0000313" key="1">
    <source>
        <dbReference type="EMBL" id="MEJ8474711.1"/>
    </source>
</evidence>
<dbReference type="RefSeq" id="WP_340274473.1">
    <property type="nucleotide sequence ID" value="NZ_JBAKIA010000006.1"/>
</dbReference>
<protein>
    <submittedName>
        <fullName evidence="1">Thioesterase family protein</fullName>
    </submittedName>
</protein>
<proteinExistence type="predicted"/>
<gene>
    <name evidence="1" type="ORF">V6575_11495</name>
</gene>
<comment type="caution">
    <text evidence="1">The sequence shown here is derived from an EMBL/GenBank/DDBJ whole genome shotgun (WGS) entry which is preliminary data.</text>
</comment>
<sequence>MTIMWPKAPVESHKMDVKEEWRDYNDHLNMAYYNVLFDEACDRILAKLGLGAEYLKTRNGSYFTAEAHVCYVRELEIGMPVITRLHLLDLDAKRIRVYQELFHAEEGWLSATSEQLCLHVDMSTRKVVPWPEDILSELTALQEAQRDLAVPERAGRGIAIKRRPT</sequence>
<dbReference type="Gene3D" id="3.10.129.10">
    <property type="entry name" value="Hotdog Thioesterase"/>
    <property type="match status" value="1"/>
</dbReference>
<reference evidence="1 2" key="1">
    <citation type="submission" date="2024-02" db="EMBL/GenBank/DDBJ databases">
        <title>Roseibium algae sp. nov., isolated from marine alga (Grateloupia sp.), showing potential in myo-inositol conversion.</title>
        <authorList>
            <person name="Wang Y."/>
        </authorList>
    </citation>
    <scope>NUCLEOTIDE SEQUENCE [LARGE SCALE GENOMIC DNA]</scope>
    <source>
        <strain evidence="1 2">H3510</strain>
    </source>
</reference>
<dbReference type="Proteomes" id="UP001385499">
    <property type="component" value="Unassembled WGS sequence"/>
</dbReference>